<dbReference type="Gene3D" id="1.25.40.10">
    <property type="entry name" value="Tetratricopeptide repeat domain"/>
    <property type="match status" value="3"/>
</dbReference>
<name>A0A1C4AM49_9GAMM</name>
<protein>
    <recommendedName>
        <fullName evidence="2">Lipopolysaccharide assembly protein B</fullName>
    </recommendedName>
</protein>
<feature type="topological domain" description="Cytoplasmic" evidence="2">
    <location>
        <begin position="21"/>
        <end position="392"/>
    </location>
</feature>
<sequence length="392" mass="45124">MFELLFLLLPIAAAYGWYMGDRNAKQKHLNESNRLSREYVDGLNFLLSNQKDKAVDLFLDLLKEDDGTLEAHLTLGNLFRSRGELDRAIHIHQALLESSSLTFEQRLLAIQQLGRDYMVAGLYDRAEEMFLQLIDEEDFQQQALQQLIIIYQSTSEWINAINMATRLVKLGNEKYKTDIAQFYCELASQAIANDDLDKANSLLQKSAMADAKCARTSLMLGRVLMVQDKTEQAIQSFQQILQQDKAFVGEALPLLKECYLKLNNQHSFQQFLQLCVDQDTGNVAELMLADLIEKQKGLDSAQYFMYRELLKHPNLKGFYRLMNYHVADAEQGKAKESLLLLRNMVGEQIKTVPNYRCQKCGFTVNSIYWLCPACRSWSTIKPVRDFEQHSDK</sequence>
<dbReference type="GO" id="GO:0046890">
    <property type="term" value="P:regulation of lipid biosynthetic process"/>
    <property type="evidence" value="ECO:0007669"/>
    <property type="project" value="UniProtKB-UniRule"/>
</dbReference>
<comment type="similarity">
    <text evidence="2">Belongs to the LapB family.</text>
</comment>
<feature type="binding site" evidence="2">
    <location>
        <position position="357"/>
    </location>
    <ligand>
        <name>Fe cation</name>
        <dbReference type="ChEBI" id="CHEBI:24875"/>
    </ligand>
</feature>
<keyword evidence="2" id="KW-0997">Cell inner membrane</keyword>
<evidence type="ECO:0000256" key="3">
    <source>
        <dbReference type="PROSITE-ProRule" id="PRU00339"/>
    </source>
</evidence>
<dbReference type="InterPro" id="IPR019734">
    <property type="entry name" value="TPR_rpt"/>
</dbReference>
<feature type="domain" description="LapB rubredoxin metal binding" evidence="4">
    <location>
        <begin position="355"/>
        <end position="382"/>
    </location>
</feature>
<dbReference type="NCBIfam" id="NF008757">
    <property type="entry name" value="PRK11788.1-5"/>
    <property type="match status" value="1"/>
</dbReference>
<dbReference type="InterPro" id="IPR041166">
    <property type="entry name" value="Rubredoxin_2"/>
</dbReference>
<keyword evidence="2" id="KW-0472">Membrane</keyword>
<feature type="binding site" evidence="2">
    <location>
        <position position="360"/>
    </location>
    <ligand>
        <name>Fe cation</name>
        <dbReference type="ChEBI" id="CHEBI:24875"/>
    </ligand>
</feature>
<evidence type="ECO:0000313" key="6">
    <source>
        <dbReference type="Proteomes" id="UP000199670"/>
    </source>
</evidence>
<dbReference type="NCBIfam" id="NF008756">
    <property type="entry name" value="PRK11788.1-4"/>
    <property type="match status" value="1"/>
</dbReference>
<dbReference type="OrthoDB" id="507476at2"/>
<feature type="binding site" evidence="2">
    <location>
        <position position="374"/>
    </location>
    <ligand>
        <name>Fe cation</name>
        <dbReference type="ChEBI" id="CHEBI:24875"/>
    </ligand>
</feature>
<keyword evidence="2 3" id="KW-0802">TPR repeat</keyword>
<dbReference type="InterPro" id="IPR030865">
    <property type="entry name" value="LapB"/>
</dbReference>
<dbReference type="AlphaFoldDB" id="A0A1C4AM49"/>
<dbReference type="EMBL" id="FMAQ01000003">
    <property type="protein sequence ID" value="SCB95754.1"/>
    <property type="molecule type" value="Genomic_DNA"/>
</dbReference>
<evidence type="ECO:0000256" key="1">
    <source>
        <dbReference type="ARBA" id="ARBA00022723"/>
    </source>
</evidence>
<evidence type="ECO:0000256" key="2">
    <source>
        <dbReference type="HAMAP-Rule" id="MF_00994"/>
    </source>
</evidence>
<dbReference type="Pfam" id="PF18073">
    <property type="entry name" value="Zn_ribbon_LapB"/>
    <property type="match status" value="1"/>
</dbReference>
<dbReference type="HAMAP" id="MF_00994">
    <property type="entry name" value="LPS_assembly_LapB"/>
    <property type="match status" value="1"/>
</dbReference>
<dbReference type="InterPro" id="IPR011990">
    <property type="entry name" value="TPR-like_helical_dom_sf"/>
</dbReference>
<keyword evidence="6" id="KW-1185">Reference proteome</keyword>
<accession>A0A1C4AM49</accession>
<keyword evidence="2" id="KW-0408">Iron</keyword>
<keyword evidence="2" id="KW-0812">Transmembrane</keyword>
<evidence type="ECO:0000259" key="4">
    <source>
        <dbReference type="Pfam" id="PF18073"/>
    </source>
</evidence>
<reference evidence="6" key="1">
    <citation type="submission" date="2016-08" db="EMBL/GenBank/DDBJ databases">
        <authorList>
            <person name="Varghese N."/>
            <person name="Submissions Spin"/>
        </authorList>
    </citation>
    <scope>NUCLEOTIDE SEQUENCE [LARGE SCALE GENOMIC DNA]</scope>
    <source>
        <strain evidence="6">R-53248</strain>
    </source>
</reference>
<dbReference type="NCBIfam" id="NF008753">
    <property type="entry name" value="PRK11788.1-1"/>
    <property type="match status" value="1"/>
</dbReference>
<comment type="subcellular location">
    <subcellularLocation>
        <location evidence="2">Cell inner membrane</location>
        <topology evidence="2">Single-pass membrane protein</topology>
        <orientation evidence="2">Cytoplasmic side</orientation>
    </subcellularLocation>
</comment>
<keyword evidence="1 2" id="KW-0479">Metal-binding</keyword>
<proteinExistence type="inferred from homology"/>
<dbReference type="RefSeq" id="WP_091347332.1">
    <property type="nucleotide sequence ID" value="NZ_FMAQ01000003.1"/>
</dbReference>
<organism evidence="5 6">
    <name type="scientific">Gilliamella bombicola</name>
    <dbReference type="NCBI Taxonomy" id="1798182"/>
    <lineage>
        <taxon>Bacteria</taxon>
        <taxon>Pseudomonadati</taxon>
        <taxon>Pseudomonadota</taxon>
        <taxon>Gammaproteobacteria</taxon>
        <taxon>Orbales</taxon>
        <taxon>Orbaceae</taxon>
        <taxon>Gilliamella</taxon>
    </lineage>
</organism>
<dbReference type="GO" id="GO:0008653">
    <property type="term" value="P:lipopolysaccharide metabolic process"/>
    <property type="evidence" value="ECO:0007669"/>
    <property type="project" value="InterPro"/>
</dbReference>
<comment type="function">
    <text evidence="2">Modulates cellular lipopolysaccharide (LPS) levels by regulating LpxC, which is involved in lipid A biosynthesis. May act by modulating the proteolytic activity of FtsH towards LpxC. May also coordinate assembly of proteins involved in LPS synthesis at the plasma membrane.</text>
</comment>
<dbReference type="SUPFAM" id="SSF81901">
    <property type="entry name" value="HCP-like"/>
    <property type="match status" value="1"/>
</dbReference>
<keyword evidence="2" id="KW-1003">Cell membrane</keyword>
<feature type="binding site" evidence="2">
    <location>
        <position position="371"/>
    </location>
    <ligand>
        <name>Fe cation</name>
        <dbReference type="ChEBI" id="CHEBI:24875"/>
    </ligand>
</feature>
<dbReference type="PROSITE" id="PS50005">
    <property type="entry name" value="TPR"/>
    <property type="match status" value="1"/>
</dbReference>
<dbReference type="GO" id="GO:0005506">
    <property type="term" value="F:iron ion binding"/>
    <property type="evidence" value="ECO:0007669"/>
    <property type="project" value="UniProtKB-UniRule"/>
</dbReference>
<dbReference type="Proteomes" id="UP000199670">
    <property type="component" value="Unassembled WGS sequence"/>
</dbReference>
<dbReference type="GO" id="GO:0009898">
    <property type="term" value="C:cytoplasmic side of plasma membrane"/>
    <property type="evidence" value="ECO:0007669"/>
    <property type="project" value="UniProtKB-UniRule"/>
</dbReference>
<gene>
    <name evidence="2" type="primary">lapB</name>
    <name evidence="5" type="ORF">GA0061081_10342</name>
</gene>
<keyword evidence="2" id="KW-1133">Transmembrane helix</keyword>
<feature type="repeat" description="TPR" evidence="3">
    <location>
        <begin position="214"/>
        <end position="247"/>
    </location>
</feature>
<keyword evidence="2" id="KW-0677">Repeat</keyword>
<dbReference type="SMART" id="SM00028">
    <property type="entry name" value="TPR"/>
    <property type="match status" value="3"/>
</dbReference>
<evidence type="ECO:0000313" key="5">
    <source>
        <dbReference type="EMBL" id="SCB95754.1"/>
    </source>
</evidence>
<dbReference type="STRING" id="1798182.GA0061081_10342"/>